<keyword evidence="4" id="KW-1185">Reference proteome</keyword>
<gene>
    <name evidence="3" type="ORF">GCM10012280_69790</name>
</gene>
<comment type="caution">
    <text evidence="3">The sequence shown here is derived from an EMBL/GenBank/DDBJ whole genome shotgun (WGS) entry which is preliminary data.</text>
</comment>
<protein>
    <submittedName>
        <fullName evidence="3">Sugar kinase</fullName>
    </submittedName>
</protein>
<comment type="similarity">
    <text evidence="1">Belongs to the ROK (NagC/XylR) family.</text>
</comment>
<dbReference type="InterPro" id="IPR036388">
    <property type="entry name" value="WH-like_DNA-bd_sf"/>
</dbReference>
<dbReference type="InterPro" id="IPR005471">
    <property type="entry name" value="Tscrpt_reg_IclR_N"/>
</dbReference>
<organism evidence="3 4">
    <name type="scientific">Wenjunlia tyrosinilytica</name>
    <dbReference type="NCBI Taxonomy" id="1544741"/>
    <lineage>
        <taxon>Bacteria</taxon>
        <taxon>Bacillati</taxon>
        <taxon>Actinomycetota</taxon>
        <taxon>Actinomycetes</taxon>
        <taxon>Kitasatosporales</taxon>
        <taxon>Streptomycetaceae</taxon>
        <taxon>Wenjunlia</taxon>
    </lineage>
</organism>
<evidence type="ECO:0000259" key="2">
    <source>
        <dbReference type="Pfam" id="PF09339"/>
    </source>
</evidence>
<reference evidence="3" key="2">
    <citation type="submission" date="2020-09" db="EMBL/GenBank/DDBJ databases">
        <authorList>
            <person name="Sun Q."/>
            <person name="Zhou Y."/>
        </authorList>
    </citation>
    <scope>NUCLEOTIDE SEQUENCE</scope>
    <source>
        <strain evidence="3">CGMCC 4.7201</strain>
    </source>
</reference>
<evidence type="ECO:0000313" key="4">
    <source>
        <dbReference type="Proteomes" id="UP000641932"/>
    </source>
</evidence>
<dbReference type="InterPro" id="IPR000600">
    <property type="entry name" value="ROK"/>
</dbReference>
<dbReference type="CDD" id="cd23763">
    <property type="entry name" value="ASKHA_ATPase_ROK"/>
    <property type="match status" value="1"/>
</dbReference>
<dbReference type="GO" id="GO:0003700">
    <property type="term" value="F:DNA-binding transcription factor activity"/>
    <property type="evidence" value="ECO:0007669"/>
    <property type="project" value="InterPro"/>
</dbReference>
<dbReference type="EMBL" id="BMMS01000061">
    <property type="protein sequence ID" value="GGP00624.1"/>
    <property type="molecule type" value="Genomic_DNA"/>
</dbReference>
<reference evidence="3" key="1">
    <citation type="journal article" date="2014" name="Int. J. Syst. Evol. Microbiol.">
        <title>Complete genome sequence of Corynebacterium casei LMG S-19264T (=DSM 44701T), isolated from a smear-ripened cheese.</title>
        <authorList>
            <consortium name="US DOE Joint Genome Institute (JGI-PGF)"/>
            <person name="Walter F."/>
            <person name="Albersmeier A."/>
            <person name="Kalinowski J."/>
            <person name="Ruckert C."/>
        </authorList>
    </citation>
    <scope>NUCLEOTIDE SEQUENCE</scope>
    <source>
        <strain evidence="3">CGMCC 4.7201</strain>
    </source>
</reference>
<dbReference type="InterPro" id="IPR043129">
    <property type="entry name" value="ATPase_NBD"/>
</dbReference>
<dbReference type="PANTHER" id="PTHR18964:SF149">
    <property type="entry name" value="BIFUNCTIONAL UDP-N-ACETYLGLUCOSAMINE 2-EPIMERASE_N-ACETYLMANNOSAMINE KINASE"/>
    <property type="match status" value="1"/>
</dbReference>
<keyword evidence="3" id="KW-0808">Transferase</keyword>
<dbReference type="InterPro" id="IPR036390">
    <property type="entry name" value="WH_DNA-bd_sf"/>
</dbReference>
<sequence>MISGTADAPLLRIMNAQTVLALVRGEGPLPRIDIARRLGMTKPTVSNVVATLLECGLVRELPTGAGGGRGARYEAVADVGFAIGVDVGGRHLRAALCDLDGRVLARESVERGDAESDELARLAAGLRDRLLAAAGVPVKRVAAMVVGTAGIVDPVKGRLLRLNPHRTQSFPIEREFGRALGHAAIIENDINLAALGEQRLGAGREVADFAFLSIGTGVGCGLILGGRLHRGHRGAAGELDMPGNPDSPAEHGLLACAADRMAKDRPLTPEAVFEAAAAGDASAREVLAELAHRIARFMASIAMIADVELIVLGGGIGARCAPLLPAIENELASKVHYPPRLAVSQLGEDPVLTGALSRAVTESISRVVAERLGP</sequence>
<dbReference type="SUPFAM" id="SSF46785">
    <property type="entry name" value="Winged helix' DNA-binding domain"/>
    <property type="match status" value="1"/>
</dbReference>
<keyword evidence="3" id="KW-0418">Kinase</keyword>
<accession>A0A917ZXW6</accession>
<dbReference type="Pfam" id="PF09339">
    <property type="entry name" value="HTH_IclR"/>
    <property type="match status" value="1"/>
</dbReference>
<feature type="domain" description="HTH iclR-type" evidence="2">
    <location>
        <begin position="19"/>
        <end position="61"/>
    </location>
</feature>
<dbReference type="Pfam" id="PF00480">
    <property type="entry name" value="ROK"/>
    <property type="match status" value="2"/>
</dbReference>
<dbReference type="Proteomes" id="UP000641932">
    <property type="component" value="Unassembled WGS sequence"/>
</dbReference>
<evidence type="ECO:0000256" key="1">
    <source>
        <dbReference type="ARBA" id="ARBA00006479"/>
    </source>
</evidence>
<dbReference type="Gene3D" id="1.10.10.10">
    <property type="entry name" value="Winged helix-like DNA-binding domain superfamily/Winged helix DNA-binding domain"/>
    <property type="match status" value="1"/>
</dbReference>
<dbReference type="SUPFAM" id="SSF53067">
    <property type="entry name" value="Actin-like ATPase domain"/>
    <property type="match status" value="1"/>
</dbReference>
<dbReference type="Gene3D" id="3.30.420.40">
    <property type="match status" value="2"/>
</dbReference>
<name>A0A917ZXW6_9ACTN</name>
<proteinExistence type="inferred from homology"/>
<dbReference type="GO" id="GO:0016301">
    <property type="term" value="F:kinase activity"/>
    <property type="evidence" value="ECO:0007669"/>
    <property type="project" value="UniProtKB-KW"/>
</dbReference>
<dbReference type="PANTHER" id="PTHR18964">
    <property type="entry name" value="ROK (REPRESSOR, ORF, KINASE) FAMILY"/>
    <property type="match status" value="1"/>
</dbReference>
<dbReference type="AlphaFoldDB" id="A0A917ZXW6"/>
<evidence type="ECO:0000313" key="3">
    <source>
        <dbReference type="EMBL" id="GGP00624.1"/>
    </source>
</evidence>
<dbReference type="RefSeq" id="WP_189135823.1">
    <property type="nucleotide sequence ID" value="NZ_BMMS01000061.1"/>
</dbReference>